<keyword evidence="2" id="KW-0675">Receptor</keyword>
<feature type="transmembrane region" description="Helical" evidence="1">
    <location>
        <begin position="258"/>
        <end position="281"/>
    </location>
</feature>
<dbReference type="PANTHER" id="PTHR23021:SF38">
    <property type="entry name" value="SERPENTINE RECEPTOR, CLASS T"/>
    <property type="match status" value="1"/>
</dbReference>
<dbReference type="RefSeq" id="NP_505332.2">
    <property type="nucleotide sequence ID" value="NM_072931.2"/>
</dbReference>
<dbReference type="KEGG" id="cel:CELE_R03H4.4"/>
<name>Q21686_CAEEL</name>
<feature type="transmembrane region" description="Helical" evidence="1">
    <location>
        <begin position="89"/>
        <end position="114"/>
    </location>
</feature>
<dbReference type="HOGENOM" id="CLU_053041_0_0_1"/>
<dbReference type="PhylomeDB" id="Q21686"/>
<feature type="transmembrane region" description="Helical" evidence="1">
    <location>
        <begin position="54"/>
        <end position="77"/>
    </location>
</feature>
<evidence type="ECO:0000313" key="3">
    <source>
        <dbReference type="Proteomes" id="UP000001940"/>
    </source>
</evidence>
<dbReference type="SUPFAM" id="SSF81321">
    <property type="entry name" value="Family A G protein-coupled receptor-like"/>
    <property type="match status" value="1"/>
</dbReference>
<dbReference type="InParanoid" id="Q21686"/>
<dbReference type="AlphaFoldDB" id="Q21686"/>
<dbReference type="eggNOG" id="ENOG502TGSY">
    <property type="taxonomic scope" value="Eukaryota"/>
</dbReference>
<proteinExistence type="predicted"/>
<dbReference type="PaxDb" id="6239-R03H4.4"/>
<dbReference type="EMBL" id="BX284605">
    <property type="protein sequence ID" value="CCD65673.1"/>
    <property type="molecule type" value="Genomic_DNA"/>
</dbReference>
<reference evidence="2 3" key="1">
    <citation type="journal article" date="1998" name="Science">
        <title>Genome sequence of the nematode C. elegans: a platform for investigating biology.</title>
        <authorList>
            <consortium name="The C. elegans sequencing consortium"/>
            <person name="Sulson J.E."/>
            <person name="Waterston R."/>
        </authorList>
    </citation>
    <scope>NUCLEOTIDE SEQUENCE [LARGE SCALE GENOMIC DNA]</scope>
    <source>
        <strain evidence="2 3">Bristol N2</strain>
    </source>
</reference>
<organism evidence="2 3">
    <name type="scientific">Caenorhabditis elegans</name>
    <dbReference type="NCBI Taxonomy" id="6239"/>
    <lineage>
        <taxon>Eukaryota</taxon>
        <taxon>Metazoa</taxon>
        <taxon>Ecdysozoa</taxon>
        <taxon>Nematoda</taxon>
        <taxon>Chromadorea</taxon>
        <taxon>Rhabditida</taxon>
        <taxon>Rhabditina</taxon>
        <taxon>Rhabditomorpha</taxon>
        <taxon>Rhabditoidea</taxon>
        <taxon>Rhabditidae</taxon>
        <taxon>Peloderinae</taxon>
        <taxon>Caenorhabditis</taxon>
    </lineage>
</organism>
<dbReference type="WormBase" id="R03H4.4">
    <property type="protein sequence ID" value="CE37925"/>
    <property type="gene ID" value="WBGene00019850"/>
    <property type="gene designation" value="srt-18"/>
</dbReference>
<dbReference type="GeneID" id="187550"/>
<feature type="transmembrane region" description="Helical" evidence="1">
    <location>
        <begin position="287"/>
        <end position="310"/>
    </location>
</feature>
<dbReference type="Proteomes" id="UP000001940">
    <property type="component" value="Chromosome V"/>
</dbReference>
<feature type="transmembrane region" description="Helical" evidence="1">
    <location>
        <begin position="211"/>
        <end position="237"/>
    </location>
</feature>
<evidence type="ECO:0000313" key="4">
    <source>
        <dbReference type="WormBase" id="R03H4.4"/>
    </source>
</evidence>
<dbReference type="OrthoDB" id="5791147at2759"/>
<dbReference type="PIR" id="T28865">
    <property type="entry name" value="T28865"/>
</dbReference>
<keyword evidence="1" id="KW-1133">Transmembrane helix</keyword>
<sequence>MFSDYIYFFFHWLTSDYKMSLSYFLWNNFQLDPDFYECTENVTITVIGAKQVVWGIYFLVSGLFILILYSICLIAIAKSEQMLKPAYKTMMFLGICDVFSTVNHSIATGIFGFYGISFCDSPRVFYILGVIGMSSWMGCCISSIVLAFIRVCDLDNLNDTKKCFEGWKIFVILGIFCVYVIYPMLFTKPIIFNLTHMSWFFDPGVGKDPNLYVNIYHIFNNMMVSICTVLFYGYLVWIYLKKSTQSSTKKLTKMQATVLLQAFLFCFFHATSSVVYVYMNFFEISELLIVIGHFFWQLSSGTVCIIYLTLNKSIRQEVRNLICRNQQNSINAFSSHN</sequence>
<dbReference type="SMR" id="Q21686"/>
<accession>Q21686</accession>
<evidence type="ECO:0000313" key="2">
    <source>
        <dbReference type="EMBL" id="CCD65673.1"/>
    </source>
</evidence>
<dbReference type="Pfam" id="PF10321">
    <property type="entry name" value="7TM_GPCR_Srt"/>
    <property type="match status" value="1"/>
</dbReference>
<feature type="transmembrane region" description="Helical" evidence="1">
    <location>
        <begin position="169"/>
        <end position="191"/>
    </location>
</feature>
<dbReference type="PANTHER" id="PTHR23021">
    <property type="entry name" value="SERPENTINE RECEPTOR, CLASS T"/>
    <property type="match status" value="1"/>
</dbReference>
<feature type="transmembrane region" description="Helical" evidence="1">
    <location>
        <begin position="126"/>
        <end position="149"/>
    </location>
</feature>
<keyword evidence="1" id="KW-0472">Membrane</keyword>
<dbReference type="InterPro" id="IPR019425">
    <property type="entry name" value="7TM_GPCR_serpentine_rcpt_Srt"/>
</dbReference>
<dbReference type="UCSC" id="R03H4.4">
    <property type="organism name" value="c. elegans"/>
</dbReference>
<dbReference type="Gene3D" id="1.20.1070.10">
    <property type="entry name" value="Rhodopsin 7-helix transmembrane proteins"/>
    <property type="match status" value="1"/>
</dbReference>
<protein>
    <submittedName>
        <fullName evidence="2">Serpentine Receptor, class T</fullName>
    </submittedName>
</protein>
<evidence type="ECO:0000256" key="1">
    <source>
        <dbReference type="SAM" id="Phobius"/>
    </source>
</evidence>
<dbReference type="CTD" id="187550"/>
<dbReference type="STRING" id="6239.R03H4.4.1"/>
<gene>
    <name evidence="2 4" type="primary">srt-18</name>
    <name evidence="2" type="ORF">CELE_R03H4.4</name>
    <name evidence="4" type="ORF">R03H4.4</name>
</gene>
<dbReference type="AGR" id="WB:WBGene00019850"/>
<keyword evidence="1" id="KW-0812">Transmembrane</keyword>
<keyword evidence="3" id="KW-1185">Reference proteome</keyword>